<name>A0A4R3KS72_9SPHI</name>
<dbReference type="PANTHER" id="PTHR34819">
    <property type="entry name" value="LARGE CYSTEINE-RICH PERIPLASMIC PROTEIN OMCB"/>
    <property type="match status" value="1"/>
</dbReference>
<dbReference type="EMBL" id="SMAD01000005">
    <property type="protein sequence ID" value="TCS87289.1"/>
    <property type="molecule type" value="Genomic_DNA"/>
</dbReference>
<dbReference type="Proteomes" id="UP000295807">
    <property type="component" value="Unassembled WGS sequence"/>
</dbReference>
<dbReference type="NCBIfam" id="TIGR04131">
    <property type="entry name" value="Bac_Flav_CTERM"/>
    <property type="match status" value="1"/>
</dbReference>
<comment type="caution">
    <text evidence="3">The sequence shown here is derived from an EMBL/GenBank/DDBJ whole genome shotgun (WGS) entry which is preliminary data.</text>
</comment>
<dbReference type="OrthoDB" id="9765926at2"/>
<dbReference type="PANTHER" id="PTHR34819:SF3">
    <property type="entry name" value="CELL SURFACE PROTEIN"/>
    <property type="match status" value="1"/>
</dbReference>
<feature type="chain" id="PRO_5020223486" evidence="1">
    <location>
        <begin position="26"/>
        <end position="353"/>
    </location>
</feature>
<organism evidence="3 4">
    <name type="scientific">Anseongella ginsenosidimutans</name>
    <dbReference type="NCBI Taxonomy" id="496056"/>
    <lineage>
        <taxon>Bacteria</taxon>
        <taxon>Pseudomonadati</taxon>
        <taxon>Bacteroidota</taxon>
        <taxon>Sphingobacteriia</taxon>
        <taxon>Sphingobacteriales</taxon>
        <taxon>Sphingobacteriaceae</taxon>
        <taxon>Anseongella</taxon>
    </lineage>
</organism>
<evidence type="ECO:0000256" key="1">
    <source>
        <dbReference type="SAM" id="SignalP"/>
    </source>
</evidence>
<sequence>MFTPTPYLRLLLLKGILLFGRVAYAQEAGVSGGGNGGSSGRAESAAIRGSSAPTAGLAAAATQEVRIPKGASVTLRAGSQGASSYMWFKDGEAISGASQAEYAAGEDGVYTVLAYNAEGCSSDMSEGVQVIVEESTIAADLRILKKSEDRQVVVNQTFDYWLTVSNNGAGEASSVFVTDILPQELEFEQLDLPDLGAADYETATHTVIWKIDALEEGATASLKIRVKALQAGWIENTATVGGSQDDPDPSNNISIDRKNVAGLWVPNVVTPNGDGKNDRLQIPGLGNFVENELVILNRWGNHVFEQKGYQHNWTGEGLNEGTYYYLLKVKTAGGSWQAFKGYITLLRGRVNAD</sequence>
<feature type="domain" description="DUF11" evidence="2">
    <location>
        <begin position="140"/>
        <end position="254"/>
    </location>
</feature>
<dbReference type="AlphaFoldDB" id="A0A4R3KS72"/>
<accession>A0A4R3KS72</accession>
<evidence type="ECO:0000313" key="3">
    <source>
        <dbReference type="EMBL" id="TCS87289.1"/>
    </source>
</evidence>
<reference evidence="3 4" key="1">
    <citation type="submission" date="2019-03" db="EMBL/GenBank/DDBJ databases">
        <title>Genomic Encyclopedia of Type Strains, Phase IV (KMG-IV): sequencing the most valuable type-strain genomes for metagenomic binning, comparative biology and taxonomic classification.</title>
        <authorList>
            <person name="Goeker M."/>
        </authorList>
    </citation>
    <scope>NUCLEOTIDE SEQUENCE [LARGE SCALE GENOMIC DNA]</scope>
    <source>
        <strain evidence="3 4">DSM 21100</strain>
    </source>
</reference>
<keyword evidence="4" id="KW-1185">Reference proteome</keyword>
<dbReference type="Gene3D" id="2.60.40.10">
    <property type="entry name" value="Immunoglobulins"/>
    <property type="match status" value="1"/>
</dbReference>
<feature type="signal peptide" evidence="1">
    <location>
        <begin position="1"/>
        <end position="25"/>
    </location>
</feature>
<dbReference type="NCBIfam" id="TIGR01451">
    <property type="entry name" value="B_ant_repeat"/>
    <property type="match status" value="1"/>
</dbReference>
<dbReference type="Pfam" id="PF13585">
    <property type="entry name" value="CHU_C"/>
    <property type="match status" value="1"/>
</dbReference>
<dbReference type="RefSeq" id="WP_132129087.1">
    <property type="nucleotide sequence ID" value="NZ_CP042432.1"/>
</dbReference>
<protein>
    <submittedName>
        <fullName evidence="3">Putative repeat protein (TIGR01451 family)/gliding motility-associated-like protein</fullName>
    </submittedName>
</protein>
<dbReference type="InterPro" id="IPR047589">
    <property type="entry name" value="DUF11_rpt"/>
</dbReference>
<dbReference type="InterPro" id="IPR013783">
    <property type="entry name" value="Ig-like_fold"/>
</dbReference>
<dbReference type="Gene3D" id="2.60.40.1170">
    <property type="entry name" value="Mu homology domain, subdomain B"/>
    <property type="match status" value="1"/>
</dbReference>
<dbReference type="Pfam" id="PF01345">
    <property type="entry name" value="DUF11"/>
    <property type="match status" value="1"/>
</dbReference>
<dbReference type="InterPro" id="IPR051172">
    <property type="entry name" value="Chlamydia_OmcB"/>
</dbReference>
<evidence type="ECO:0000259" key="2">
    <source>
        <dbReference type="Pfam" id="PF01345"/>
    </source>
</evidence>
<dbReference type="InterPro" id="IPR001434">
    <property type="entry name" value="OmcB-like_DUF11"/>
</dbReference>
<evidence type="ECO:0000313" key="4">
    <source>
        <dbReference type="Proteomes" id="UP000295807"/>
    </source>
</evidence>
<keyword evidence="1" id="KW-0732">Signal</keyword>
<gene>
    <name evidence="3" type="ORF">EDD80_105103</name>
</gene>
<dbReference type="InterPro" id="IPR026341">
    <property type="entry name" value="T9SS_type_B"/>
</dbReference>
<proteinExistence type="predicted"/>